<proteinExistence type="predicted"/>
<keyword evidence="2" id="KW-1185">Reference proteome</keyword>
<protein>
    <submittedName>
        <fullName evidence="1">Uncharacterized protein</fullName>
    </submittedName>
</protein>
<dbReference type="Proteomes" id="UP001159363">
    <property type="component" value="Chromosome 3"/>
</dbReference>
<comment type="caution">
    <text evidence="1">The sequence shown here is derived from an EMBL/GenBank/DDBJ whole genome shotgun (WGS) entry which is preliminary data.</text>
</comment>
<accession>A0ABQ9HUB9</accession>
<evidence type="ECO:0000313" key="1">
    <source>
        <dbReference type="EMBL" id="KAJ8887982.1"/>
    </source>
</evidence>
<gene>
    <name evidence="1" type="ORF">PR048_007467</name>
</gene>
<name>A0ABQ9HUB9_9NEOP</name>
<reference evidence="1 2" key="1">
    <citation type="submission" date="2023-02" db="EMBL/GenBank/DDBJ databases">
        <title>LHISI_Scaffold_Assembly.</title>
        <authorList>
            <person name="Stuart O.P."/>
            <person name="Cleave R."/>
            <person name="Magrath M.J.L."/>
            <person name="Mikheyev A.S."/>
        </authorList>
    </citation>
    <scope>NUCLEOTIDE SEQUENCE [LARGE SCALE GENOMIC DNA]</scope>
    <source>
        <strain evidence="1">Daus_M_001</strain>
        <tissue evidence="1">Leg muscle</tissue>
    </source>
</reference>
<evidence type="ECO:0000313" key="2">
    <source>
        <dbReference type="Proteomes" id="UP001159363"/>
    </source>
</evidence>
<sequence>MKATVFVPVKVVEAPKPEAPRLTTVNGELGDDMVMQNRMRLVQRMGPKSPKAKYVRANYLWSVNSAVVTPGSCIERIPSVDQ</sequence>
<organism evidence="1 2">
    <name type="scientific">Dryococelus australis</name>
    <dbReference type="NCBI Taxonomy" id="614101"/>
    <lineage>
        <taxon>Eukaryota</taxon>
        <taxon>Metazoa</taxon>
        <taxon>Ecdysozoa</taxon>
        <taxon>Arthropoda</taxon>
        <taxon>Hexapoda</taxon>
        <taxon>Insecta</taxon>
        <taxon>Pterygota</taxon>
        <taxon>Neoptera</taxon>
        <taxon>Polyneoptera</taxon>
        <taxon>Phasmatodea</taxon>
        <taxon>Verophasmatodea</taxon>
        <taxon>Anareolatae</taxon>
        <taxon>Phasmatidae</taxon>
        <taxon>Eurycanthinae</taxon>
        <taxon>Dryococelus</taxon>
    </lineage>
</organism>
<dbReference type="EMBL" id="JARBHB010000003">
    <property type="protein sequence ID" value="KAJ8887982.1"/>
    <property type="molecule type" value="Genomic_DNA"/>
</dbReference>